<dbReference type="Proteomes" id="UP000076871">
    <property type="component" value="Unassembled WGS sequence"/>
</dbReference>
<protein>
    <submittedName>
        <fullName evidence="1">Uncharacterized protein</fullName>
    </submittedName>
</protein>
<organism evidence="1 2">
    <name type="scientific">Laetiporus sulphureus 93-53</name>
    <dbReference type="NCBI Taxonomy" id="1314785"/>
    <lineage>
        <taxon>Eukaryota</taxon>
        <taxon>Fungi</taxon>
        <taxon>Dikarya</taxon>
        <taxon>Basidiomycota</taxon>
        <taxon>Agaricomycotina</taxon>
        <taxon>Agaricomycetes</taxon>
        <taxon>Polyporales</taxon>
        <taxon>Laetiporus</taxon>
    </lineage>
</organism>
<dbReference type="InParanoid" id="A0A165I5S5"/>
<accession>A0A165I5S5</accession>
<evidence type="ECO:0000313" key="2">
    <source>
        <dbReference type="Proteomes" id="UP000076871"/>
    </source>
</evidence>
<name>A0A165I5S5_9APHY</name>
<gene>
    <name evidence="1" type="ORF">LAESUDRAFT_718908</name>
</gene>
<dbReference type="AlphaFoldDB" id="A0A165I5S5"/>
<dbReference type="RefSeq" id="XP_040770139.1">
    <property type="nucleotide sequence ID" value="XM_040907528.1"/>
</dbReference>
<dbReference type="GeneID" id="63824557"/>
<keyword evidence="2" id="KW-1185">Reference proteome</keyword>
<dbReference type="EMBL" id="KV427605">
    <property type="protein sequence ID" value="KZT12629.1"/>
    <property type="molecule type" value="Genomic_DNA"/>
</dbReference>
<reference evidence="1 2" key="1">
    <citation type="journal article" date="2016" name="Mol. Biol. Evol.">
        <title>Comparative Genomics of Early-Diverging Mushroom-Forming Fungi Provides Insights into the Origins of Lignocellulose Decay Capabilities.</title>
        <authorList>
            <person name="Nagy L.G."/>
            <person name="Riley R."/>
            <person name="Tritt A."/>
            <person name="Adam C."/>
            <person name="Daum C."/>
            <person name="Floudas D."/>
            <person name="Sun H."/>
            <person name="Yadav J.S."/>
            <person name="Pangilinan J."/>
            <person name="Larsson K.H."/>
            <person name="Matsuura K."/>
            <person name="Barry K."/>
            <person name="Labutti K."/>
            <person name="Kuo R."/>
            <person name="Ohm R.A."/>
            <person name="Bhattacharya S.S."/>
            <person name="Shirouzu T."/>
            <person name="Yoshinaga Y."/>
            <person name="Martin F.M."/>
            <person name="Grigoriev I.V."/>
            <person name="Hibbett D.S."/>
        </authorList>
    </citation>
    <scope>NUCLEOTIDE SEQUENCE [LARGE SCALE GENOMIC DNA]</scope>
    <source>
        <strain evidence="1 2">93-53</strain>
    </source>
</reference>
<evidence type="ECO:0000313" key="1">
    <source>
        <dbReference type="EMBL" id="KZT12629.1"/>
    </source>
</evidence>
<sequence>MDVTLIRLEQVIAAVWCLAAAWADLAFGDKSTLQPFVSSSLNEILIPQPASRSCFITIFTERYLRHGPSSQVEDPDSVSWTMGGSRWYPPFPQSSNAATTLMKPSPASLQGPHPSAFAQSILSSPNVMTFCHA</sequence>
<proteinExistence type="predicted"/>